<evidence type="ECO:0000313" key="3">
    <source>
        <dbReference type="EMBL" id="CAB1442972.1"/>
    </source>
</evidence>
<organism evidence="3 4">
    <name type="scientific">Pleuronectes platessa</name>
    <name type="common">European plaice</name>
    <dbReference type="NCBI Taxonomy" id="8262"/>
    <lineage>
        <taxon>Eukaryota</taxon>
        <taxon>Metazoa</taxon>
        <taxon>Chordata</taxon>
        <taxon>Craniata</taxon>
        <taxon>Vertebrata</taxon>
        <taxon>Euteleostomi</taxon>
        <taxon>Actinopterygii</taxon>
        <taxon>Neopterygii</taxon>
        <taxon>Teleostei</taxon>
        <taxon>Neoteleostei</taxon>
        <taxon>Acanthomorphata</taxon>
        <taxon>Carangaria</taxon>
        <taxon>Pleuronectiformes</taxon>
        <taxon>Pleuronectoidei</taxon>
        <taxon>Pleuronectidae</taxon>
        <taxon>Pleuronectes</taxon>
    </lineage>
</organism>
<evidence type="ECO:0000256" key="1">
    <source>
        <dbReference type="SAM" id="Coils"/>
    </source>
</evidence>
<accession>A0A9N7YYA4</accession>
<protein>
    <submittedName>
        <fullName evidence="3">Uncharacterized protein</fullName>
    </submittedName>
</protein>
<feature type="coiled-coil region" evidence="1">
    <location>
        <begin position="44"/>
        <end position="71"/>
    </location>
</feature>
<feature type="compositionally biased region" description="Basic residues" evidence="2">
    <location>
        <begin position="347"/>
        <end position="424"/>
    </location>
</feature>
<reference evidence="3" key="1">
    <citation type="submission" date="2020-03" db="EMBL/GenBank/DDBJ databases">
        <authorList>
            <person name="Weist P."/>
        </authorList>
    </citation>
    <scope>NUCLEOTIDE SEQUENCE</scope>
</reference>
<evidence type="ECO:0000313" key="4">
    <source>
        <dbReference type="Proteomes" id="UP001153269"/>
    </source>
</evidence>
<dbReference type="EMBL" id="CADEAL010002970">
    <property type="protein sequence ID" value="CAB1442972.1"/>
    <property type="molecule type" value="Genomic_DNA"/>
</dbReference>
<dbReference type="Proteomes" id="UP001153269">
    <property type="component" value="Unassembled WGS sequence"/>
</dbReference>
<sequence>MATENRFPRVTQDHLLQDEPHPGRCEVSTIEGGSSLCAEITGCINKLQQDLHRMEEKYKEEKAEKVNLKTLLHTLITSSQNVPCIQEIIEGPLFKKRAEFLKILVSQKIESIIKEKDKTILCLNTKITELELCNNQLKQSAFFPSPPAESHPVVFDKEKLLRKHIQDLKEQLQMEISDNEEKNSEYEEKISKDKQKLSWYEQRVSEDKQKISDYEKKIQDLKEQVQMELRKSAASADKKKVSAQRSDEEQEVSDEEPEVSNEEPEVSDEEPEVEVEEPEVSDEEPERSQVKKQRSQVKSQRSQMKNQRSKLMKDQRQKRTKKGGKDLHVTSNHGSGRKSHPINQRSQVKKQRSHMKKQRSRMKKRRSHMKNHRSHMKNQRSHMKNHRSHMKNQRSHMKNHRSRMKNHRSRMKNQRSRMKNRRSRIITPSASTFVVLEDGND</sequence>
<proteinExistence type="predicted"/>
<comment type="caution">
    <text evidence="3">The sequence shown here is derived from an EMBL/GenBank/DDBJ whole genome shotgun (WGS) entry which is preliminary data.</text>
</comment>
<feature type="compositionally biased region" description="Basic and acidic residues" evidence="2">
    <location>
        <begin position="229"/>
        <end position="240"/>
    </location>
</feature>
<keyword evidence="1" id="KW-0175">Coiled coil</keyword>
<feature type="non-terminal residue" evidence="3">
    <location>
        <position position="441"/>
    </location>
</feature>
<name>A0A9N7YYA4_PLEPL</name>
<gene>
    <name evidence="3" type="ORF">PLEPLA_LOCUS30691</name>
</gene>
<feature type="compositionally biased region" description="Acidic residues" evidence="2">
    <location>
        <begin position="248"/>
        <end position="285"/>
    </location>
</feature>
<keyword evidence="4" id="KW-1185">Reference proteome</keyword>
<evidence type="ECO:0000256" key="2">
    <source>
        <dbReference type="SAM" id="MobiDB-lite"/>
    </source>
</evidence>
<feature type="compositionally biased region" description="Basic and acidic residues" evidence="2">
    <location>
        <begin position="311"/>
        <end position="328"/>
    </location>
</feature>
<dbReference type="AlphaFoldDB" id="A0A9N7YYA4"/>
<feature type="region of interest" description="Disordered" evidence="2">
    <location>
        <begin position="229"/>
        <end position="441"/>
    </location>
</feature>